<dbReference type="PANTHER" id="PTHR33713:SF6">
    <property type="entry name" value="ANTITOXIN YEFM"/>
    <property type="match status" value="1"/>
</dbReference>
<dbReference type="SUPFAM" id="SSF143120">
    <property type="entry name" value="YefM-like"/>
    <property type="match status" value="1"/>
</dbReference>
<dbReference type="InterPro" id="IPR006442">
    <property type="entry name" value="Antitoxin_Phd/YefM"/>
</dbReference>
<reference evidence="3 4" key="1">
    <citation type="submission" date="2019-01" db="EMBL/GenBank/DDBJ databases">
        <title>Complete genome sequence of Bifidobacterium gallinarum CACC 514.</title>
        <authorList>
            <person name="Jung M."/>
        </authorList>
    </citation>
    <scope>NUCLEOTIDE SEQUENCE [LARGE SCALE GENOMIC DNA]</scope>
    <source>
        <strain evidence="3 4">CACC 514</strain>
    </source>
</reference>
<comment type="function">
    <text evidence="2">Antitoxin component of a type II toxin-antitoxin (TA) system.</text>
</comment>
<sequence length="88" mass="9938">MVTAVTYSTFRNNLKSYLRKVNEDADTLLVTNTDPADDVVVIGKDDYESLMETMRIYNNPYLRDKIARGLAQARSGRLIHNDPTTAEA</sequence>
<organism evidence="3 4">
    <name type="scientific">Bifidobacterium pullorum subsp. gallinarum</name>
    <dbReference type="NCBI Taxonomy" id="78344"/>
    <lineage>
        <taxon>Bacteria</taxon>
        <taxon>Bacillati</taxon>
        <taxon>Actinomycetota</taxon>
        <taxon>Actinomycetes</taxon>
        <taxon>Bifidobacteriales</taxon>
        <taxon>Bifidobacteriaceae</taxon>
        <taxon>Bifidobacterium</taxon>
    </lineage>
</organism>
<proteinExistence type="inferred from homology"/>
<dbReference type="EMBL" id="CP035464">
    <property type="protein sequence ID" value="QAY32600.1"/>
    <property type="molecule type" value="Genomic_DNA"/>
</dbReference>
<dbReference type="Gene3D" id="3.40.1620.10">
    <property type="entry name" value="YefM-like domain"/>
    <property type="match status" value="1"/>
</dbReference>
<dbReference type="Proteomes" id="UP000293589">
    <property type="component" value="Chromosome"/>
</dbReference>
<dbReference type="KEGG" id="bgx:ESN35_03505"/>
<evidence type="ECO:0000256" key="2">
    <source>
        <dbReference type="RuleBase" id="RU362080"/>
    </source>
</evidence>
<dbReference type="NCBIfam" id="TIGR01552">
    <property type="entry name" value="phd_fam"/>
    <property type="match status" value="1"/>
</dbReference>
<dbReference type="AlphaFoldDB" id="A0A4P6DV75"/>
<evidence type="ECO:0000313" key="3">
    <source>
        <dbReference type="EMBL" id="QAY32600.1"/>
    </source>
</evidence>
<dbReference type="InterPro" id="IPR036165">
    <property type="entry name" value="YefM-like_sf"/>
</dbReference>
<dbReference type="InterPro" id="IPR051405">
    <property type="entry name" value="phD/YefM_antitoxin"/>
</dbReference>
<dbReference type="Gene3D" id="1.10.1220.170">
    <property type="match status" value="1"/>
</dbReference>
<dbReference type="RefSeq" id="WP_129237091.1">
    <property type="nucleotide sequence ID" value="NZ_CP035464.1"/>
</dbReference>
<name>A0A4P6DV75_9BIFI</name>
<evidence type="ECO:0000256" key="1">
    <source>
        <dbReference type="ARBA" id="ARBA00009981"/>
    </source>
</evidence>
<dbReference type="Pfam" id="PF02604">
    <property type="entry name" value="PhdYeFM_antitox"/>
    <property type="match status" value="1"/>
</dbReference>
<protein>
    <recommendedName>
        <fullName evidence="2">Antitoxin</fullName>
    </recommendedName>
</protein>
<accession>A0A4P6DV75</accession>
<gene>
    <name evidence="3" type="ORF">ESN35_03505</name>
</gene>
<evidence type="ECO:0000313" key="4">
    <source>
        <dbReference type="Proteomes" id="UP000293589"/>
    </source>
</evidence>
<dbReference type="PANTHER" id="PTHR33713">
    <property type="entry name" value="ANTITOXIN YAFN-RELATED"/>
    <property type="match status" value="1"/>
</dbReference>
<comment type="similarity">
    <text evidence="1 2">Belongs to the phD/YefM antitoxin family.</text>
</comment>